<protein>
    <submittedName>
        <fullName evidence="2">Uncharacterized protein</fullName>
    </submittedName>
</protein>
<dbReference type="EMBL" id="CP041406">
    <property type="protein sequence ID" value="QOP45358.1"/>
    <property type="molecule type" value="Genomic_DNA"/>
</dbReference>
<feature type="transmembrane region" description="Helical" evidence="1">
    <location>
        <begin position="6"/>
        <end position="23"/>
    </location>
</feature>
<gene>
    <name evidence="2" type="ORF">FM071_03290</name>
</gene>
<reference evidence="2 3" key="1">
    <citation type="submission" date="2019-07" db="EMBL/GenBank/DDBJ databases">
        <title>Sulfurimonas paralvinellae sp. nov., a novel mesophilic, hydrogen- and sulfur-oxidizing chemolithoautotroph within the Epsilonproteo- bacteria isolated from a deep-sea hydrothermal vent polychaete nest, reclassification of Thiomicrospira denitrificans as Sulfurimonas denitrificans comb. nov. and emended description of the genus Sulfurimonas.</title>
        <authorList>
            <person name="Wang S."/>
            <person name="Jiang L."/>
            <person name="Shao Z."/>
        </authorList>
    </citation>
    <scope>NUCLEOTIDE SEQUENCE [LARGE SCALE GENOMIC DNA]</scope>
    <source>
        <strain evidence="2 3">GO25</strain>
    </source>
</reference>
<sequence length="68" mass="7786">MSYIVFLPFIILFIFLAIFQYFSSKSKSKKGDISLETKDTNSLIQDLYRENDDASDFDATVDADFNGD</sequence>
<evidence type="ECO:0000256" key="1">
    <source>
        <dbReference type="SAM" id="Phobius"/>
    </source>
</evidence>
<accession>A0A7M1B963</accession>
<organism evidence="2 3">
    <name type="scientific">Sulfurimonas paralvinellae</name>
    <dbReference type="NCBI Taxonomy" id="317658"/>
    <lineage>
        <taxon>Bacteria</taxon>
        <taxon>Pseudomonadati</taxon>
        <taxon>Campylobacterota</taxon>
        <taxon>Epsilonproteobacteria</taxon>
        <taxon>Campylobacterales</taxon>
        <taxon>Sulfurimonadaceae</taxon>
        <taxon>Sulfurimonas</taxon>
    </lineage>
</organism>
<proteinExistence type="predicted"/>
<keyword evidence="1" id="KW-0472">Membrane</keyword>
<keyword evidence="1" id="KW-0812">Transmembrane</keyword>
<dbReference type="KEGG" id="spal:FM071_03290"/>
<dbReference type="RefSeq" id="WP_193111605.1">
    <property type="nucleotide sequence ID" value="NZ_CP041406.1"/>
</dbReference>
<evidence type="ECO:0000313" key="2">
    <source>
        <dbReference type="EMBL" id="QOP45358.1"/>
    </source>
</evidence>
<evidence type="ECO:0000313" key="3">
    <source>
        <dbReference type="Proteomes" id="UP000593580"/>
    </source>
</evidence>
<dbReference type="AlphaFoldDB" id="A0A7M1B963"/>
<keyword evidence="1" id="KW-1133">Transmembrane helix</keyword>
<keyword evidence="3" id="KW-1185">Reference proteome</keyword>
<name>A0A7M1B963_9BACT</name>
<dbReference type="Proteomes" id="UP000593580">
    <property type="component" value="Chromosome"/>
</dbReference>